<gene>
    <name evidence="1" type="ORF">PEVE_00016963</name>
</gene>
<accession>A0ABN8S6A4</accession>
<organism evidence="1 2">
    <name type="scientific">Porites evermanni</name>
    <dbReference type="NCBI Taxonomy" id="104178"/>
    <lineage>
        <taxon>Eukaryota</taxon>
        <taxon>Metazoa</taxon>
        <taxon>Cnidaria</taxon>
        <taxon>Anthozoa</taxon>
        <taxon>Hexacorallia</taxon>
        <taxon>Scleractinia</taxon>
        <taxon>Fungiina</taxon>
        <taxon>Poritidae</taxon>
        <taxon>Porites</taxon>
    </lineage>
</organism>
<dbReference type="EMBL" id="CALNXI010002346">
    <property type="protein sequence ID" value="CAH3186565.1"/>
    <property type="molecule type" value="Genomic_DNA"/>
</dbReference>
<evidence type="ECO:0000313" key="2">
    <source>
        <dbReference type="Proteomes" id="UP001159427"/>
    </source>
</evidence>
<reference evidence="1 2" key="1">
    <citation type="submission" date="2022-05" db="EMBL/GenBank/DDBJ databases">
        <authorList>
            <consortium name="Genoscope - CEA"/>
            <person name="William W."/>
        </authorList>
    </citation>
    <scope>NUCLEOTIDE SEQUENCE [LARGE SCALE GENOMIC DNA]</scope>
</reference>
<evidence type="ECO:0008006" key="3">
    <source>
        <dbReference type="Google" id="ProtNLM"/>
    </source>
</evidence>
<proteinExistence type="predicted"/>
<dbReference type="InterPro" id="IPR025048">
    <property type="entry name" value="DUF3987"/>
</dbReference>
<protein>
    <recommendedName>
        <fullName evidence="3">DUF3987 domain-containing protein</fullName>
    </recommendedName>
</protein>
<dbReference type="Proteomes" id="UP001159427">
    <property type="component" value="Unassembled WGS sequence"/>
</dbReference>
<comment type="caution">
    <text evidence="1">The sequence shown here is derived from an EMBL/GenBank/DDBJ whole genome shotgun (WGS) entry which is preliminary data.</text>
</comment>
<evidence type="ECO:0000313" key="1">
    <source>
        <dbReference type="EMBL" id="CAH3186565.1"/>
    </source>
</evidence>
<keyword evidence="2" id="KW-1185">Reference proteome</keyword>
<feature type="non-terminal residue" evidence="1">
    <location>
        <position position="470"/>
    </location>
</feature>
<sequence>MATNNAYVNGILNVREQLQKCWVADLDWSLLPENVGKGCLAVAKLLCVPPLAVLSGILSLLSFAMAHAEVHVPNTKWTEPGILWLAIGMPTGTGKSTIYRYLINLLQKVRTRLETEEDAIVVKNWLLSDQTFEKLGELMSQNDCKAFGLYDELTNWLSQVNLYSGNKGLLDTHEFTKVLELFSGGEWTRQTVAGNANFKMPRTCLTLCGMTQPATALPLIVDKANVDKGLASRFLWVFPKPVFEDFKSIELDANEECTQSAAEFSTLIENLLVMIMRSKENTEDRTEAAQFELEITDQRIFPKAYDECQAILKKYCLEDPFLCALYSKAKGQYLRLALPLHALFTQQPLPDDIPRVIPEKVQMAAINMVKLCIQHTGLLAGRNVHSDQGIVEESMLTIGLEVTPPQTDDEKLQQQVIMFPGQVISGSRMTLLNKFRLGGGKAKVMMIFNTLKQKGLGSVTHGKNRVSIYL</sequence>
<name>A0ABN8S6A4_9CNID</name>
<dbReference type="Pfam" id="PF13148">
    <property type="entry name" value="DUF3987"/>
    <property type="match status" value="1"/>
</dbReference>